<dbReference type="AlphaFoldDB" id="A0A6P5YXE4"/>
<dbReference type="PANTHER" id="PTHR33334">
    <property type="entry name" value="PROTEIN LNK1"/>
    <property type="match status" value="1"/>
</dbReference>
<reference evidence="3" key="1">
    <citation type="submission" date="2025-08" db="UniProtKB">
        <authorList>
            <consortium name="RefSeq"/>
        </authorList>
    </citation>
    <scope>IDENTIFICATION</scope>
    <source>
        <tissue evidence="3">Fruit stalk</tissue>
    </source>
</reference>
<dbReference type="GO" id="GO:0007623">
    <property type="term" value="P:circadian rhythm"/>
    <property type="evidence" value="ECO:0007669"/>
    <property type="project" value="InterPro"/>
</dbReference>
<dbReference type="GeneID" id="111295638"/>
<feature type="region of interest" description="Disordered" evidence="1">
    <location>
        <begin position="307"/>
        <end position="346"/>
    </location>
</feature>
<accession>A0A6P5YXE4</accession>
<evidence type="ECO:0000313" key="2">
    <source>
        <dbReference type="Proteomes" id="UP000515121"/>
    </source>
</evidence>
<dbReference type="OrthoDB" id="1939712at2759"/>
<keyword evidence="2" id="KW-1185">Reference proteome</keyword>
<proteinExistence type="predicted"/>
<dbReference type="GO" id="GO:0006355">
    <property type="term" value="P:regulation of DNA-templated transcription"/>
    <property type="evidence" value="ECO:0007669"/>
    <property type="project" value="InterPro"/>
</dbReference>
<name>A0A6P5YXE4_DURZI</name>
<evidence type="ECO:0000313" key="3">
    <source>
        <dbReference type="RefSeq" id="XP_022744945.1"/>
    </source>
</evidence>
<dbReference type="RefSeq" id="XP_022744945.1">
    <property type="nucleotide sequence ID" value="XM_022889210.1"/>
</dbReference>
<dbReference type="KEGG" id="dzi:111295638"/>
<dbReference type="InterPro" id="IPR039928">
    <property type="entry name" value="LNK"/>
</dbReference>
<feature type="compositionally biased region" description="Polar residues" evidence="1">
    <location>
        <begin position="307"/>
        <end position="321"/>
    </location>
</feature>
<dbReference type="Proteomes" id="UP000515121">
    <property type="component" value="Unplaced"/>
</dbReference>
<organism evidence="2 3">
    <name type="scientific">Durio zibethinus</name>
    <name type="common">Durian</name>
    <dbReference type="NCBI Taxonomy" id="66656"/>
    <lineage>
        <taxon>Eukaryota</taxon>
        <taxon>Viridiplantae</taxon>
        <taxon>Streptophyta</taxon>
        <taxon>Embryophyta</taxon>
        <taxon>Tracheophyta</taxon>
        <taxon>Spermatophyta</taxon>
        <taxon>Magnoliopsida</taxon>
        <taxon>eudicotyledons</taxon>
        <taxon>Gunneridae</taxon>
        <taxon>Pentapetalae</taxon>
        <taxon>rosids</taxon>
        <taxon>malvids</taxon>
        <taxon>Malvales</taxon>
        <taxon>Malvaceae</taxon>
        <taxon>Helicteroideae</taxon>
        <taxon>Durio</taxon>
    </lineage>
</organism>
<protein>
    <submittedName>
        <fullName evidence="3">Protein LNK3-like isoform X1</fullName>
    </submittedName>
</protein>
<evidence type="ECO:0000256" key="1">
    <source>
        <dbReference type="SAM" id="MobiDB-lite"/>
    </source>
</evidence>
<sequence>MEWYFGDGTEDLVVPMGQQLVDGLPSPESWSEWGLTAPGHFESFNKCFITDANFTHEGLRFNGKLCNDAEIESSTNVKDPSCCSSICGGLSDESLNQTTFSRPQPDYQLDDFARFEQMDDIFFCRNSLLEDLPGSEDLHNLFGFSPEYRGRRMPADYLLTDASLTKIWVPPQEKSANGFISEEISLEESVLLELEMVMAQLSDKTRICFRDAFYRLAKNSKQNPVALNQHGNVRVGNHSPKWTISEEKMRSAKKGTTESETNTIDRTIANLTFNKMEINVRDFPAAPTPANSKPNVIKVTGQLNQSSSQSQIHCFPQSVTPSDAEVPFLGHEHSPPRMDGHGYASS</sequence>
<dbReference type="PANTHER" id="PTHR33334:SF10">
    <property type="entry name" value="PROTEIN LNK4"/>
    <property type="match status" value="1"/>
</dbReference>
<gene>
    <name evidence="3" type="primary">LOC111295638</name>
</gene>
<feature type="compositionally biased region" description="Basic and acidic residues" evidence="1">
    <location>
        <begin position="330"/>
        <end position="340"/>
    </location>
</feature>